<comment type="caution">
    <text evidence="4">The sequence shown here is derived from an EMBL/GenBank/DDBJ whole genome shotgun (WGS) entry which is preliminary data.</text>
</comment>
<feature type="domain" description="Ferrous iron transporter FeoA-like" evidence="3">
    <location>
        <begin position="1"/>
        <end position="72"/>
    </location>
</feature>
<dbReference type="OrthoDB" id="4420166at2"/>
<accession>A0A261EXQ6</accession>
<dbReference type="Gene3D" id="2.30.30.90">
    <property type="match status" value="1"/>
</dbReference>
<name>A0A261EXQ6_9BIFI</name>
<dbReference type="SMART" id="SM00899">
    <property type="entry name" value="FeoA"/>
    <property type="match status" value="1"/>
</dbReference>
<dbReference type="EMBL" id="MWWR01000008">
    <property type="protein sequence ID" value="OZG51446.1"/>
    <property type="molecule type" value="Genomic_DNA"/>
</dbReference>
<dbReference type="InterPro" id="IPR008988">
    <property type="entry name" value="Transcriptional_repressor_C"/>
</dbReference>
<feature type="compositionally biased region" description="Basic and acidic residues" evidence="2">
    <location>
        <begin position="78"/>
        <end position="94"/>
    </location>
</feature>
<dbReference type="GO" id="GO:0046914">
    <property type="term" value="F:transition metal ion binding"/>
    <property type="evidence" value="ECO:0007669"/>
    <property type="project" value="InterPro"/>
</dbReference>
<dbReference type="Proteomes" id="UP000216725">
    <property type="component" value="Unassembled WGS sequence"/>
</dbReference>
<dbReference type="InterPro" id="IPR007167">
    <property type="entry name" value="Fe-transptr_FeoA-like"/>
</dbReference>
<evidence type="ECO:0000256" key="2">
    <source>
        <dbReference type="SAM" id="MobiDB-lite"/>
    </source>
</evidence>
<evidence type="ECO:0000256" key="1">
    <source>
        <dbReference type="ARBA" id="ARBA00023004"/>
    </source>
</evidence>
<dbReference type="SUPFAM" id="SSF50037">
    <property type="entry name" value="C-terminal domain of transcriptional repressors"/>
    <property type="match status" value="1"/>
</dbReference>
<reference evidence="4 5" key="1">
    <citation type="journal article" date="2017" name="BMC Genomics">
        <title>Comparative genomic and phylogenomic analyses of the Bifidobacteriaceae family.</title>
        <authorList>
            <person name="Lugli G.A."/>
            <person name="Milani C."/>
            <person name="Turroni F."/>
            <person name="Duranti S."/>
            <person name="Mancabelli L."/>
            <person name="Mangifesta M."/>
            <person name="Ferrario C."/>
            <person name="Modesto M."/>
            <person name="Mattarelli P."/>
            <person name="Jiri K."/>
            <person name="van Sinderen D."/>
            <person name="Ventura M."/>
        </authorList>
    </citation>
    <scope>NUCLEOTIDE SEQUENCE [LARGE SCALE GENOMIC DNA]</scope>
    <source>
        <strain evidence="4 5">DSM 24742</strain>
    </source>
</reference>
<sequence>MTVADAPLGRDMQVAAIDLDGRHAFRLAEIGIRTGMRVRVIQKGNFGGRVVAMGSQRIAVDGATARAIVLREPPLDDGAEHDGATGRREAGQDA</sequence>
<protein>
    <submittedName>
        <fullName evidence="4">FeoA family protein</fullName>
    </submittedName>
</protein>
<evidence type="ECO:0000313" key="5">
    <source>
        <dbReference type="Proteomes" id="UP000216725"/>
    </source>
</evidence>
<dbReference type="Pfam" id="PF04023">
    <property type="entry name" value="FeoA"/>
    <property type="match status" value="1"/>
</dbReference>
<keyword evidence="5" id="KW-1185">Reference proteome</keyword>
<keyword evidence="1" id="KW-0408">Iron</keyword>
<evidence type="ECO:0000259" key="3">
    <source>
        <dbReference type="SMART" id="SM00899"/>
    </source>
</evidence>
<feature type="region of interest" description="Disordered" evidence="2">
    <location>
        <begin position="72"/>
        <end position="94"/>
    </location>
</feature>
<gene>
    <name evidence="4" type="ORF">PSRA_1081</name>
</gene>
<dbReference type="AlphaFoldDB" id="A0A261EXQ6"/>
<evidence type="ECO:0000313" key="4">
    <source>
        <dbReference type="EMBL" id="OZG51446.1"/>
    </source>
</evidence>
<organism evidence="4 5">
    <name type="scientific">Pseudoscardovia radai</name>
    <dbReference type="NCBI Taxonomy" id="987066"/>
    <lineage>
        <taxon>Bacteria</taxon>
        <taxon>Bacillati</taxon>
        <taxon>Actinomycetota</taxon>
        <taxon>Actinomycetes</taxon>
        <taxon>Bifidobacteriales</taxon>
        <taxon>Bifidobacteriaceae</taxon>
        <taxon>Pseudoscardovia</taxon>
    </lineage>
</organism>
<dbReference type="InterPro" id="IPR038157">
    <property type="entry name" value="FeoA_core_dom"/>
</dbReference>
<proteinExistence type="predicted"/>